<protein>
    <submittedName>
        <fullName evidence="2">Uncharacterized protein</fullName>
    </submittedName>
</protein>
<evidence type="ECO:0000313" key="3">
    <source>
        <dbReference type="Proteomes" id="UP000298030"/>
    </source>
</evidence>
<proteinExistence type="predicted"/>
<dbReference type="Proteomes" id="UP000298030">
    <property type="component" value="Unassembled WGS sequence"/>
</dbReference>
<dbReference type="AlphaFoldDB" id="A0A4Y7SK77"/>
<accession>A0A4Y7SK77</accession>
<gene>
    <name evidence="2" type="ORF">FA13DRAFT_1741224</name>
</gene>
<keyword evidence="3" id="KW-1185">Reference proteome</keyword>
<feature type="region of interest" description="Disordered" evidence="1">
    <location>
        <begin position="88"/>
        <end position="128"/>
    </location>
</feature>
<dbReference type="EMBL" id="QPFP01000096">
    <property type="protein sequence ID" value="TEB22162.1"/>
    <property type="molecule type" value="Genomic_DNA"/>
</dbReference>
<feature type="compositionally biased region" description="Acidic residues" evidence="1">
    <location>
        <begin position="108"/>
        <end position="128"/>
    </location>
</feature>
<comment type="caution">
    <text evidence="2">The sequence shown here is derived from an EMBL/GenBank/DDBJ whole genome shotgun (WGS) entry which is preliminary data.</text>
</comment>
<name>A0A4Y7SK77_COPMI</name>
<evidence type="ECO:0000256" key="1">
    <source>
        <dbReference type="SAM" id="MobiDB-lite"/>
    </source>
</evidence>
<organism evidence="2 3">
    <name type="scientific">Coprinellus micaceus</name>
    <name type="common">Glistening ink-cap mushroom</name>
    <name type="synonym">Coprinus micaceus</name>
    <dbReference type="NCBI Taxonomy" id="71717"/>
    <lineage>
        <taxon>Eukaryota</taxon>
        <taxon>Fungi</taxon>
        <taxon>Dikarya</taxon>
        <taxon>Basidiomycota</taxon>
        <taxon>Agaricomycotina</taxon>
        <taxon>Agaricomycetes</taxon>
        <taxon>Agaricomycetidae</taxon>
        <taxon>Agaricales</taxon>
        <taxon>Agaricineae</taxon>
        <taxon>Psathyrellaceae</taxon>
        <taxon>Coprinellus</taxon>
    </lineage>
</organism>
<reference evidence="2 3" key="1">
    <citation type="journal article" date="2019" name="Nat. Ecol. Evol.">
        <title>Megaphylogeny resolves global patterns of mushroom evolution.</title>
        <authorList>
            <person name="Varga T."/>
            <person name="Krizsan K."/>
            <person name="Foldi C."/>
            <person name="Dima B."/>
            <person name="Sanchez-Garcia M."/>
            <person name="Sanchez-Ramirez S."/>
            <person name="Szollosi G.J."/>
            <person name="Szarkandi J.G."/>
            <person name="Papp V."/>
            <person name="Albert L."/>
            <person name="Andreopoulos W."/>
            <person name="Angelini C."/>
            <person name="Antonin V."/>
            <person name="Barry K.W."/>
            <person name="Bougher N.L."/>
            <person name="Buchanan P."/>
            <person name="Buyck B."/>
            <person name="Bense V."/>
            <person name="Catcheside P."/>
            <person name="Chovatia M."/>
            <person name="Cooper J."/>
            <person name="Damon W."/>
            <person name="Desjardin D."/>
            <person name="Finy P."/>
            <person name="Geml J."/>
            <person name="Haridas S."/>
            <person name="Hughes K."/>
            <person name="Justo A."/>
            <person name="Karasinski D."/>
            <person name="Kautmanova I."/>
            <person name="Kiss B."/>
            <person name="Kocsube S."/>
            <person name="Kotiranta H."/>
            <person name="LaButti K.M."/>
            <person name="Lechner B.E."/>
            <person name="Liimatainen K."/>
            <person name="Lipzen A."/>
            <person name="Lukacs Z."/>
            <person name="Mihaltcheva S."/>
            <person name="Morgado L.N."/>
            <person name="Niskanen T."/>
            <person name="Noordeloos M.E."/>
            <person name="Ohm R.A."/>
            <person name="Ortiz-Santana B."/>
            <person name="Ovrebo C."/>
            <person name="Racz N."/>
            <person name="Riley R."/>
            <person name="Savchenko A."/>
            <person name="Shiryaev A."/>
            <person name="Soop K."/>
            <person name="Spirin V."/>
            <person name="Szebenyi C."/>
            <person name="Tomsovsky M."/>
            <person name="Tulloss R.E."/>
            <person name="Uehling J."/>
            <person name="Grigoriev I.V."/>
            <person name="Vagvolgyi C."/>
            <person name="Papp T."/>
            <person name="Martin F.M."/>
            <person name="Miettinen O."/>
            <person name="Hibbett D.S."/>
            <person name="Nagy L.G."/>
        </authorList>
    </citation>
    <scope>NUCLEOTIDE SEQUENCE [LARGE SCALE GENOMIC DNA]</scope>
    <source>
        <strain evidence="2 3">FP101781</strain>
    </source>
</reference>
<evidence type="ECO:0000313" key="2">
    <source>
        <dbReference type="EMBL" id="TEB22162.1"/>
    </source>
</evidence>
<sequence>MRAMTDTAPKISPETWKAIRERWFAIERGFKGGEAAAYRVVNDVLFVFGEDAQVAERGWCGLPFCEEVEFGELEEFCERLVWDAKGYLEGKGGSDEEEEEEGYHCEQDGSEDADDEDEDESDDDDMCVDMERLALR</sequence>